<dbReference type="Proteomes" id="UP000001227">
    <property type="component" value="Chromosome"/>
</dbReference>
<evidence type="ECO:0000313" key="1">
    <source>
        <dbReference type="EMBL" id="ACE06125.1"/>
    </source>
</evidence>
<sequence>MKIMSFKKIWLVILGSVLFPFIISQILCVYAQSQSEKLIKNHEVLPTEEEINPFLYTIVMPDYRHKTLERVYGIGKRMLEHVVAKGTTKVFGYLEVVDS</sequence>
<accession>B3ESC3</accession>
<organism evidence="1 2">
    <name type="scientific">Amoebophilus asiaticus (strain 5a2)</name>
    <dbReference type="NCBI Taxonomy" id="452471"/>
    <lineage>
        <taxon>Bacteria</taxon>
        <taxon>Pseudomonadati</taxon>
        <taxon>Bacteroidota</taxon>
        <taxon>Cytophagia</taxon>
        <taxon>Cytophagales</taxon>
        <taxon>Amoebophilaceae</taxon>
        <taxon>Candidatus Amoebophilus</taxon>
    </lineage>
</organism>
<name>B3ESC3_AMOA5</name>
<gene>
    <name evidence="1" type="ordered locus">Aasi_0742</name>
</gene>
<dbReference type="HOGENOM" id="CLU_2314233_0_0_10"/>
<reference evidence="1 2" key="1">
    <citation type="journal article" date="2010" name="J. Bacteriol.">
        <title>The genome of the amoeba symbiont 'Candidatus Amoebophilus asiaticus' reveals common mechanisms for host cell interaction among amoeba-associated bacteria.</title>
        <authorList>
            <person name="Schmitz-Esser S."/>
            <person name="Tischler P."/>
            <person name="Arnold R."/>
            <person name="Montanaro J."/>
            <person name="Wagner M."/>
            <person name="Rattei T."/>
            <person name="Horn M."/>
        </authorList>
    </citation>
    <scope>NUCLEOTIDE SEQUENCE [LARGE SCALE GENOMIC DNA]</scope>
    <source>
        <strain evidence="1 2">5a2</strain>
    </source>
</reference>
<protein>
    <submittedName>
        <fullName evidence="1">Uncharacterized protein</fullName>
    </submittedName>
</protein>
<proteinExistence type="predicted"/>
<dbReference type="STRING" id="452471.Aasi_0742"/>
<dbReference type="AlphaFoldDB" id="B3ESC3"/>
<dbReference type="EMBL" id="CP001102">
    <property type="protein sequence ID" value="ACE06125.1"/>
    <property type="molecule type" value="Genomic_DNA"/>
</dbReference>
<evidence type="ECO:0000313" key="2">
    <source>
        <dbReference type="Proteomes" id="UP000001227"/>
    </source>
</evidence>
<keyword evidence="2" id="KW-1185">Reference proteome</keyword>
<dbReference type="KEGG" id="aas:Aasi_0742"/>